<name>A0AAD3XMM5_NEPGR</name>
<keyword evidence="2" id="KW-1185">Reference proteome</keyword>
<sequence length="97" mass="10214">MTHIPTVSTIAQATLQQGFKGSAMEGSRGKHLNLSSAHLALPKDSILVGSVEGCPILGGMSAQAPRSWAERVAQTVHYHPTSVGNRTTVNCSSDSRE</sequence>
<protein>
    <submittedName>
        <fullName evidence="1">Uncharacterized protein</fullName>
    </submittedName>
</protein>
<dbReference type="EMBL" id="BSYO01000010">
    <property type="protein sequence ID" value="GMH10392.1"/>
    <property type="molecule type" value="Genomic_DNA"/>
</dbReference>
<accession>A0AAD3XMM5</accession>
<organism evidence="1 2">
    <name type="scientific">Nepenthes gracilis</name>
    <name type="common">Slender pitcher plant</name>
    <dbReference type="NCBI Taxonomy" id="150966"/>
    <lineage>
        <taxon>Eukaryota</taxon>
        <taxon>Viridiplantae</taxon>
        <taxon>Streptophyta</taxon>
        <taxon>Embryophyta</taxon>
        <taxon>Tracheophyta</taxon>
        <taxon>Spermatophyta</taxon>
        <taxon>Magnoliopsida</taxon>
        <taxon>eudicotyledons</taxon>
        <taxon>Gunneridae</taxon>
        <taxon>Pentapetalae</taxon>
        <taxon>Caryophyllales</taxon>
        <taxon>Nepenthaceae</taxon>
        <taxon>Nepenthes</taxon>
    </lineage>
</organism>
<evidence type="ECO:0000313" key="1">
    <source>
        <dbReference type="EMBL" id="GMH10392.1"/>
    </source>
</evidence>
<dbReference type="AlphaFoldDB" id="A0AAD3XMM5"/>
<gene>
    <name evidence="1" type="ORF">Nepgr_012233</name>
</gene>
<proteinExistence type="predicted"/>
<evidence type="ECO:0000313" key="2">
    <source>
        <dbReference type="Proteomes" id="UP001279734"/>
    </source>
</evidence>
<reference evidence="1" key="1">
    <citation type="submission" date="2023-05" db="EMBL/GenBank/DDBJ databases">
        <title>Nepenthes gracilis genome sequencing.</title>
        <authorList>
            <person name="Fukushima K."/>
        </authorList>
    </citation>
    <scope>NUCLEOTIDE SEQUENCE</scope>
    <source>
        <strain evidence="1">SING2019-196</strain>
    </source>
</reference>
<comment type="caution">
    <text evidence="1">The sequence shown here is derived from an EMBL/GenBank/DDBJ whole genome shotgun (WGS) entry which is preliminary data.</text>
</comment>
<dbReference type="Proteomes" id="UP001279734">
    <property type="component" value="Unassembled WGS sequence"/>
</dbReference>